<dbReference type="PANTHER" id="PTHR42792:SF1">
    <property type="entry name" value="FLAGELLAR HOOK-ASSOCIATED PROTEIN 3"/>
    <property type="match status" value="1"/>
</dbReference>
<evidence type="ECO:0000313" key="6">
    <source>
        <dbReference type="Proteomes" id="UP000306575"/>
    </source>
</evidence>
<dbReference type="Pfam" id="PF00700">
    <property type="entry name" value="Flagellin_C"/>
    <property type="match status" value="1"/>
</dbReference>
<dbReference type="InterPro" id="IPR001492">
    <property type="entry name" value="Flagellin"/>
</dbReference>
<evidence type="ECO:0000313" key="5">
    <source>
        <dbReference type="EMBL" id="TKZ18094.1"/>
    </source>
</evidence>
<dbReference type="Proteomes" id="UP000306575">
    <property type="component" value="Unassembled WGS sequence"/>
</dbReference>
<organism evidence="5 6">
    <name type="scientific">Shimia litoralis</name>
    <dbReference type="NCBI Taxonomy" id="420403"/>
    <lineage>
        <taxon>Bacteria</taxon>
        <taxon>Pseudomonadati</taxon>
        <taxon>Pseudomonadota</taxon>
        <taxon>Alphaproteobacteria</taxon>
        <taxon>Rhodobacterales</taxon>
        <taxon>Roseobacteraceae</taxon>
    </lineage>
</organism>
<evidence type="ECO:0000256" key="1">
    <source>
        <dbReference type="ARBA" id="ARBA00004365"/>
    </source>
</evidence>
<keyword evidence="6" id="KW-1185">Reference proteome</keyword>
<comment type="caution">
    <text evidence="5">The sequence shown here is derived from an EMBL/GenBank/DDBJ whole genome shotgun (WGS) entry which is preliminary data.</text>
</comment>
<dbReference type="Gene3D" id="1.20.1330.10">
    <property type="entry name" value="f41 fragment of flagellin, N-terminal domain"/>
    <property type="match status" value="1"/>
</dbReference>
<feature type="domain" description="Flagellin C-terminal" evidence="4">
    <location>
        <begin position="260"/>
        <end position="334"/>
    </location>
</feature>
<keyword evidence="3" id="KW-0975">Bacterial flagellum</keyword>
<dbReference type="GO" id="GO:0009288">
    <property type="term" value="C:bacterial-type flagellum"/>
    <property type="evidence" value="ECO:0007669"/>
    <property type="project" value="UniProtKB-SubCell"/>
</dbReference>
<evidence type="ECO:0000256" key="3">
    <source>
        <dbReference type="ARBA" id="ARBA00023143"/>
    </source>
</evidence>
<proteinExistence type="inferred from homology"/>
<dbReference type="GO" id="GO:0005198">
    <property type="term" value="F:structural molecule activity"/>
    <property type="evidence" value="ECO:0007669"/>
    <property type="project" value="InterPro"/>
</dbReference>
<dbReference type="OrthoDB" id="7312911at2"/>
<dbReference type="SUPFAM" id="SSF64518">
    <property type="entry name" value="Phase 1 flagellin"/>
    <property type="match status" value="1"/>
</dbReference>
<dbReference type="AlphaFoldDB" id="A0A4U7N0K5"/>
<gene>
    <name evidence="5" type="ORF">FAP39_12955</name>
</gene>
<sequence>MGMTSIGNLTQHYMLQRQNTSIRNQMMSLTQELASGLKTDPGHTTTGGYTPLSEIDHALKVLAGFDNSIAEARVETTISQSTLETLQNKSSDISSTLITASSDTSSTIGPTVSKLAIEEFKSVVSLLNTRIGDSSLFAGAAVDQPALAAPDKILNSLKTPLAGVVSVQGFKDRLDQWFSSTTSGFSVEAYQGSEHAASGYQLGESDMVSFAFRADSSEARDILHDLALAGFASDSEFNFSAADRQHLLRSAGENLLARQADLTSIRADLGYVQERIDEAGVKNAAATSSLKIALSEIVSADPFETAVKLQNTQTQLQSLYTVTGRMSQLSLAGYLR</sequence>
<reference evidence="5 6" key="1">
    <citation type="submission" date="2019-04" db="EMBL/GenBank/DDBJ databases">
        <title>Genome sequence of Pelagicola litoralis CL-ES2.</title>
        <authorList>
            <person name="Cao J."/>
        </authorList>
    </citation>
    <scope>NUCLEOTIDE SEQUENCE [LARGE SCALE GENOMIC DNA]</scope>
    <source>
        <strain evidence="5 6">CL-ES2</strain>
    </source>
</reference>
<dbReference type="RefSeq" id="WP_138016823.1">
    <property type="nucleotide sequence ID" value="NZ_SULI01000017.1"/>
</dbReference>
<comment type="similarity">
    <text evidence="2">Belongs to the bacterial flagellin family.</text>
</comment>
<evidence type="ECO:0000256" key="2">
    <source>
        <dbReference type="ARBA" id="ARBA00005709"/>
    </source>
</evidence>
<name>A0A4U7N0K5_9RHOB</name>
<dbReference type="PANTHER" id="PTHR42792">
    <property type="entry name" value="FLAGELLIN"/>
    <property type="match status" value="1"/>
</dbReference>
<dbReference type="EMBL" id="SULI01000017">
    <property type="protein sequence ID" value="TKZ18094.1"/>
    <property type="molecule type" value="Genomic_DNA"/>
</dbReference>
<evidence type="ECO:0000259" key="4">
    <source>
        <dbReference type="Pfam" id="PF00700"/>
    </source>
</evidence>
<dbReference type="InterPro" id="IPR046358">
    <property type="entry name" value="Flagellin_C"/>
</dbReference>
<comment type="subcellular location">
    <subcellularLocation>
        <location evidence="1">Bacterial flagellum</location>
    </subcellularLocation>
</comment>
<accession>A0A4U7N0K5</accession>
<protein>
    <recommendedName>
        <fullName evidence="4">Flagellin C-terminal domain-containing protein</fullName>
    </recommendedName>
</protein>